<dbReference type="Pfam" id="PF02148">
    <property type="entry name" value="zf-UBP"/>
    <property type="match status" value="1"/>
</dbReference>
<dbReference type="OrthoDB" id="120315at2"/>
<name>A0A0K9XKZ9_9ACTN</name>
<sequence length="107" mass="11769">MPTAYVIAGPDGTPTDEGCRHAAEVRDVTPGTTEGCEDCLREGTRWVHLRMCLTCGHVGCCDSSPRRHARAHWRGTDHPVMASREPGEDWAWCFPEETLLLPRAPGA</sequence>
<proteinExistence type="predicted"/>
<gene>
    <name evidence="2" type="ORF">AC230_05315</name>
</gene>
<dbReference type="AlphaFoldDB" id="A0A0K9XKZ9"/>
<evidence type="ECO:0000313" key="2">
    <source>
        <dbReference type="EMBL" id="KNB53978.1"/>
    </source>
</evidence>
<dbReference type="InterPro" id="IPR001607">
    <property type="entry name" value="Znf_UBP"/>
</dbReference>
<dbReference type="STRING" id="1678637.AC230_05315"/>
<dbReference type="GO" id="GO:0008270">
    <property type="term" value="F:zinc ion binding"/>
    <property type="evidence" value="ECO:0007669"/>
    <property type="project" value="InterPro"/>
</dbReference>
<dbReference type="Proteomes" id="UP000037288">
    <property type="component" value="Unassembled WGS sequence"/>
</dbReference>
<organism evidence="2 3">
    <name type="scientific">Streptomyces caatingaensis</name>
    <dbReference type="NCBI Taxonomy" id="1678637"/>
    <lineage>
        <taxon>Bacteria</taxon>
        <taxon>Bacillati</taxon>
        <taxon>Actinomycetota</taxon>
        <taxon>Actinomycetes</taxon>
        <taxon>Kitasatosporales</taxon>
        <taxon>Streptomycetaceae</taxon>
        <taxon>Streptomyces</taxon>
    </lineage>
</organism>
<dbReference type="Gene3D" id="3.30.40.10">
    <property type="entry name" value="Zinc/RING finger domain, C3HC4 (zinc finger)"/>
    <property type="match status" value="1"/>
</dbReference>
<dbReference type="RefSeq" id="WP_049714717.1">
    <property type="nucleotide sequence ID" value="NZ_LFXA01000002.1"/>
</dbReference>
<accession>A0A0K9XKZ9</accession>
<dbReference type="SUPFAM" id="SSF57850">
    <property type="entry name" value="RING/U-box"/>
    <property type="match status" value="1"/>
</dbReference>
<feature type="domain" description="UBP-type" evidence="1">
    <location>
        <begin position="17"/>
        <end position="107"/>
    </location>
</feature>
<dbReference type="PROSITE" id="PS50271">
    <property type="entry name" value="ZF_UBP"/>
    <property type="match status" value="1"/>
</dbReference>
<reference evidence="3" key="1">
    <citation type="submission" date="2015-07" db="EMBL/GenBank/DDBJ databases">
        <title>Draft genome sequence of Streptomyces sp. CMAA 1322, a bacterium isolated from Caatinga biome, from dry forest semiarid of Brazil.</title>
        <authorList>
            <person name="Santos S.N."/>
            <person name="Gacesa R."/>
            <person name="Taketani R.G."/>
            <person name="Long P.F."/>
            <person name="Melo I.S."/>
        </authorList>
    </citation>
    <scope>NUCLEOTIDE SEQUENCE [LARGE SCALE GENOMIC DNA]</scope>
    <source>
        <strain evidence="3">CMAA 1322</strain>
    </source>
</reference>
<dbReference type="InterPro" id="IPR013083">
    <property type="entry name" value="Znf_RING/FYVE/PHD"/>
</dbReference>
<keyword evidence="3" id="KW-1185">Reference proteome</keyword>
<comment type="caution">
    <text evidence="2">The sequence shown here is derived from an EMBL/GenBank/DDBJ whole genome shotgun (WGS) entry which is preliminary data.</text>
</comment>
<evidence type="ECO:0000259" key="1">
    <source>
        <dbReference type="PROSITE" id="PS50271"/>
    </source>
</evidence>
<evidence type="ECO:0000313" key="3">
    <source>
        <dbReference type="Proteomes" id="UP000037288"/>
    </source>
</evidence>
<protein>
    <recommendedName>
        <fullName evidence="1">UBP-type domain-containing protein</fullName>
    </recommendedName>
</protein>
<dbReference type="EMBL" id="LFXA01000002">
    <property type="protein sequence ID" value="KNB53978.1"/>
    <property type="molecule type" value="Genomic_DNA"/>
</dbReference>
<dbReference type="PATRIC" id="fig|1678637.3.peg.1155"/>